<dbReference type="GO" id="GO:1900753">
    <property type="term" value="P:doxorubicin transport"/>
    <property type="evidence" value="ECO:0007669"/>
    <property type="project" value="InterPro"/>
</dbReference>
<dbReference type="SMART" id="SM00382">
    <property type="entry name" value="AAA"/>
    <property type="match status" value="1"/>
</dbReference>
<evidence type="ECO:0000256" key="2">
    <source>
        <dbReference type="ARBA" id="ARBA00004413"/>
    </source>
</evidence>
<evidence type="ECO:0000259" key="10">
    <source>
        <dbReference type="PROSITE" id="PS50893"/>
    </source>
</evidence>
<comment type="subcellular location">
    <subcellularLocation>
        <location evidence="2">Cell membrane</location>
        <topology evidence="2">Peripheral membrane protein</topology>
        <orientation evidence="2">Cytoplasmic side</orientation>
    </subcellularLocation>
    <subcellularLocation>
        <location evidence="1">Membrane</location>
        <topology evidence="1">Multi-pass membrane protein</topology>
    </subcellularLocation>
</comment>
<keyword evidence="4" id="KW-0812">Transmembrane</keyword>
<dbReference type="InterPro" id="IPR005894">
    <property type="entry name" value="DrrA"/>
</dbReference>
<keyword evidence="12" id="KW-1185">Reference proteome</keyword>
<evidence type="ECO:0000256" key="8">
    <source>
        <dbReference type="ARBA" id="ARBA00023136"/>
    </source>
</evidence>
<protein>
    <submittedName>
        <fullName evidence="11">Antibiotic ABC transporter ATP-binding protein</fullName>
    </submittedName>
</protein>
<keyword evidence="3" id="KW-0813">Transport</keyword>
<dbReference type="InterPro" id="IPR027417">
    <property type="entry name" value="P-loop_NTPase"/>
</dbReference>
<accession>A0A511UUD4</accession>
<dbReference type="Pfam" id="PF00005">
    <property type="entry name" value="ABC_tran"/>
    <property type="match status" value="1"/>
</dbReference>
<dbReference type="InterPro" id="IPR025302">
    <property type="entry name" value="DrrA1/2-like_C"/>
</dbReference>
<dbReference type="InterPro" id="IPR003593">
    <property type="entry name" value="AAA+_ATPase"/>
</dbReference>
<evidence type="ECO:0000256" key="5">
    <source>
        <dbReference type="ARBA" id="ARBA00022741"/>
    </source>
</evidence>
<dbReference type="PANTHER" id="PTHR43582:SF2">
    <property type="entry name" value="LINEARMYCIN RESISTANCE ATP-BINDING PROTEIN LNRL"/>
    <property type="match status" value="1"/>
</dbReference>
<evidence type="ECO:0000256" key="9">
    <source>
        <dbReference type="ARBA" id="ARBA00049985"/>
    </source>
</evidence>
<feature type="domain" description="ABC transporter" evidence="10">
    <location>
        <begin position="16"/>
        <end position="254"/>
    </location>
</feature>
<sequence>MTQTTDPKYERSNHPVQTKDLIISAKGLRKSFGKFTAVQDVDLDVYEGEILGLLGPNGAGKTTLISMLTGVLKPDSGQATICGYDLHKDLHKIKRKVSLVPQHLAIYLELNAYENLNFFANLYGLKGKEKKERIDEALEIAQLTDQATKKVEHFSGGMKRRLNLAIGLLNHPKVIFFDEPTVGVDPQSRSHIFKSIQYLVKELKMSVIYTTHYMEEAETLCHRVAIYDQGKVLDLDDTDALLAKHGQKQLEIRVDAMDDQLIQAIEKLKHVDSVHYVDQTLVIHAHDLIKTTEVVLRMIQENQLEVKTFNVRESDLEDVFLKLTGRKLRN</sequence>
<comment type="caution">
    <text evidence="11">The sequence shown here is derived from an EMBL/GenBank/DDBJ whole genome shotgun (WGS) entry which is preliminary data.</text>
</comment>
<dbReference type="InterPro" id="IPR003439">
    <property type="entry name" value="ABC_transporter-like_ATP-bd"/>
</dbReference>
<keyword evidence="6 11" id="KW-0067">ATP-binding</keyword>
<dbReference type="PANTHER" id="PTHR43582">
    <property type="entry name" value="LINEARMYCIN RESISTANCE ATP-BINDING PROTEIN LNRL"/>
    <property type="match status" value="1"/>
</dbReference>
<evidence type="ECO:0000313" key="11">
    <source>
        <dbReference type="EMBL" id="GEN30184.1"/>
    </source>
</evidence>
<organism evidence="11 12">
    <name type="scientific">Cerasibacillus quisquiliarum</name>
    <dbReference type="NCBI Taxonomy" id="227865"/>
    <lineage>
        <taxon>Bacteria</taxon>
        <taxon>Bacillati</taxon>
        <taxon>Bacillota</taxon>
        <taxon>Bacilli</taxon>
        <taxon>Bacillales</taxon>
        <taxon>Bacillaceae</taxon>
        <taxon>Cerasibacillus</taxon>
    </lineage>
</organism>
<evidence type="ECO:0000256" key="1">
    <source>
        <dbReference type="ARBA" id="ARBA00004141"/>
    </source>
</evidence>
<dbReference type="NCBIfam" id="TIGR01188">
    <property type="entry name" value="drrA"/>
    <property type="match status" value="1"/>
</dbReference>
<reference evidence="11 12" key="1">
    <citation type="submission" date="2019-07" db="EMBL/GenBank/DDBJ databases">
        <title>Whole genome shotgun sequence of Cerasibacillus quisquiliarum NBRC 102429.</title>
        <authorList>
            <person name="Hosoyama A."/>
            <person name="Uohara A."/>
            <person name="Ohji S."/>
            <person name="Ichikawa N."/>
        </authorList>
    </citation>
    <scope>NUCLEOTIDE SEQUENCE [LARGE SCALE GENOMIC DNA]</scope>
    <source>
        <strain evidence="11 12">NBRC 102429</strain>
    </source>
</reference>
<dbReference type="PROSITE" id="PS00211">
    <property type="entry name" value="ABC_TRANSPORTER_1"/>
    <property type="match status" value="1"/>
</dbReference>
<evidence type="ECO:0000256" key="6">
    <source>
        <dbReference type="ARBA" id="ARBA00022840"/>
    </source>
</evidence>
<evidence type="ECO:0000256" key="7">
    <source>
        <dbReference type="ARBA" id="ARBA00022989"/>
    </source>
</evidence>
<evidence type="ECO:0000256" key="3">
    <source>
        <dbReference type="ARBA" id="ARBA00022448"/>
    </source>
</evidence>
<keyword evidence="5" id="KW-0547">Nucleotide-binding</keyword>
<dbReference type="Proteomes" id="UP000321491">
    <property type="component" value="Unassembled WGS sequence"/>
</dbReference>
<comment type="similarity">
    <text evidence="9">Belongs to the ABC transporter superfamily. Drug exporter-1 (DrugE1) (TC 3.A.1.105) family.</text>
</comment>
<dbReference type="FunFam" id="3.40.50.300:FF:000335">
    <property type="entry name" value="ATP binding cassette subfamily A member 5"/>
    <property type="match status" value="1"/>
</dbReference>
<dbReference type="PROSITE" id="PS50893">
    <property type="entry name" value="ABC_TRANSPORTER_2"/>
    <property type="match status" value="1"/>
</dbReference>
<dbReference type="EMBL" id="BJXW01000007">
    <property type="protein sequence ID" value="GEN30184.1"/>
    <property type="molecule type" value="Genomic_DNA"/>
</dbReference>
<proteinExistence type="inferred from homology"/>
<dbReference type="GO" id="GO:0005886">
    <property type="term" value="C:plasma membrane"/>
    <property type="evidence" value="ECO:0007669"/>
    <property type="project" value="UniProtKB-SubCell"/>
</dbReference>
<dbReference type="Gene3D" id="3.40.50.300">
    <property type="entry name" value="P-loop containing nucleotide triphosphate hydrolases"/>
    <property type="match status" value="1"/>
</dbReference>
<dbReference type="InterPro" id="IPR017871">
    <property type="entry name" value="ABC_transporter-like_CS"/>
</dbReference>
<dbReference type="SUPFAM" id="SSF52540">
    <property type="entry name" value="P-loop containing nucleoside triphosphate hydrolases"/>
    <property type="match status" value="1"/>
</dbReference>
<dbReference type="GO" id="GO:0016887">
    <property type="term" value="F:ATP hydrolysis activity"/>
    <property type="evidence" value="ECO:0007669"/>
    <property type="project" value="InterPro"/>
</dbReference>
<evidence type="ECO:0000256" key="4">
    <source>
        <dbReference type="ARBA" id="ARBA00022692"/>
    </source>
</evidence>
<evidence type="ECO:0000313" key="12">
    <source>
        <dbReference type="Proteomes" id="UP000321491"/>
    </source>
</evidence>
<keyword evidence="7" id="KW-1133">Transmembrane helix</keyword>
<dbReference type="AlphaFoldDB" id="A0A511UUD4"/>
<keyword evidence="8" id="KW-0472">Membrane</keyword>
<gene>
    <name evidence="11" type="ORF">CQU01_04220</name>
</gene>
<dbReference type="GO" id="GO:0005524">
    <property type="term" value="F:ATP binding"/>
    <property type="evidence" value="ECO:0007669"/>
    <property type="project" value="UniProtKB-KW"/>
</dbReference>
<dbReference type="GO" id="GO:0043215">
    <property type="term" value="P:daunorubicin transport"/>
    <property type="evidence" value="ECO:0007669"/>
    <property type="project" value="InterPro"/>
</dbReference>
<dbReference type="RefSeq" id="WP_221261392.1">
    <property type="nucleotide sequence ID" value="NZ_BJXW01000007.1"/>
</dbReference>
<dbReference type="Pfam" id="PF13732">
    <property type="entry name" value="DrrA1-3_C"/>
    <property type="match status" value="1"/>
</dbReference>
<name>A0A511UUD4_9BACI</name>